<evidence type="ECO:0000256" key="3">
    <source>
        <dbReference type="ARBA" id="ARBA00023002"/>
    </source>
</evidence>
<evidence type="ECO:0000313" key="8">
    <source>
        <dbReference type="EMBL" id="KAF8822070.1"/>
    </source>
</evidence>
<dbReference type="Gene3D" id="3.40.50.720">
    <property type="entry name" value="NAD(P)-binding Rossmann-like Domain"/>
    <property type="match status" value="2"/>
</dbReference>
<dbReference type="Pfam" id="PF05222">
    <property type="entry name" value="AlaDh_PNT_N"/>
    <property type="match status" value="1"/>
</dbReference>
<evidence type="ECO:0000313" key="9">
    <source>
        <dbReference type="Proteomes" id="UP000823046"/>
    </source>
</evidence>
<dbReference type="PANTHER" id="PTHR42795:SF1">
    <property type="entry name" value="ALANINE DEHYDROGENASE"/>
    <property type="match status" value="1"/>
</dbReference>
<reference evidence="8 9" key="1">
    <citation type="journal article" date="2020" name="bioRxiv">
        <title>Metabolic contributions of an alphaproteobacterial endosymbiont in the apicomplexan Cardiosporidium cionae.</title>
        <authorList>
            <person name="Hunter E.S."/>
            <person name="Paight C.J."/>
            <person name="Lane C.E."/>
        </authorList>
    </citation>
    <scope>NUCLEOTIDE SEQUENCE [LARGE SCALE GENOMIC DNA]</scope>
    <source>
        <strain evidence="8">ESH_2018</strain>
    </source>
</reference>
<dbReference type="InterPro" id="IPR008143">
    <property type="entry name" value="Ala_DH/PNT_CS2"/>
</dbReference>
<dbReference type="SMART" id="SM01003">
    <property type="entry name" value="AlaDh_PNT_N"/>
    <property type="match status" value="1"/>
</dbReference>
<feature type="transmembrane region" description="Helical" evidence="5">
    <location>
        <begin position="235"/>
        <end position="256"/>
    </location>
</feature>
<accession>A0ABQ7JEJ4</accession>
<keyword evidence="5" id="KW-0812">Transmembrane</keyword>
<evidence type="ECO:0000256" key="2">
    <source>
        <dbReference type="ARBA" id="ARBA00012897"/>
    </source>
</evidence>
<gene>
    <name evidence="8" type="primary">ald</name>
    <name evidence="8" type="ORF">IE077_000086</name>
</gene>
<evidence type="ECO:0000259" key="6">
    <source>
        <dbReference type="SMART" id="SM01002"/>
    </source>
</evidence>
<comment type="similarity">
    <text evidence="1">Belongs to the AlaDH/PNT family.</text>
</comment>
<evidence type="ECO:0000259" key="7">
    <source>
        <dbReference type="SMART" id="SM01003"/>
    </source>
</evidence>
<dbReference type="SMART" id="SM01002">
    <property type="entry name" value="AlaDh_PNT_C"/>
    <property type="match status" value="1"/>
</dbReference>
<dbReference type="InterPro" id="IPR008141">
    <property type="entry name" value="Ala_DH"/>
</dbReference>
<keyword evidence="4" id="KW-0520">NAD</keyword>
<dbReference type="Pfam" id="PF01262">
    <property type="entry name" value="AlaDh_PNT_C"/>
    <property type="match status" value="1"/>
</dbReference>
<keyword evidence="5" id="KW-0472">Membrane</keyword>
<feature type="domain" description="Alanine dehydrogenase/pyridine nucleotide transhydrogenase NAD(H)-binding" evidence="6">
    <location>
        <begin position="155"/>
        <end position="303"/>
    </location>
</feature>
<organism evidence="8 9">
    <name type="scientific">Cardiosporidium cionae</name>
    <dbReference type="NCBI Taxonomy" id="476202"/>
    <lineage>
        <taxon>Eukaryota</taxon>
        <taxon>Sar</taxon>
        <taxon>Alveolata</taxon>
        <taxon>Apicomplexa</taxon>
        <taxon>Aconoidasida</taxon>
        <taxon>Nephromycida</taxon>
        <taxon>Cardiosporidium</taxon>
    </lineage>
</organism>
<dbReference type="EMBL" id="JADAQX010000090">
    <property type="protein sequence ID" value="KAF8822070.1"/>
    <property type="molecule type" value="Genomic_DNA"/>
</dbReference>
<dbReference type="PANTHER" id="PTHR42795">
    <property type="entry name" value="ALANINE DEHYDROGENASE"/>
    <property type="match status" value="1"/>
</dbReference>
<dbReference type="PIRSF" id="PIRSF000183">
    <property type="entry name" value="Alanine_dh"/>
    <property type="match status" value="1"/>
</dbReference>
<keyword evidence="9" id="KW-1185">Reference proteome</keyword>
<dbReference type="EC" id="1.4.1.1" evidence="2"/>
<dbReference type="InterPro" id="IPR036291">
    <property type="entry name" value="NAD(P)-bd_dom_sf"/>
</dbReference>
<evidence type="ECO:0000256" key="1">
    <source>
        <dbReference type="ARBA" id="ARBA00005689"/>
    </source>
</evidence>
<feature type="domain" description="Alanine dehydrogenase/pyridine nucleotide transhydrogenase N-terminal" evidence="7">
    <location>
        <begin position="10"/>
        <end position="143"/>
    </location>
</feature>
<dbReference type="SUPFAM" id="SSF52283">
    <property type="entry name" value="Formate/glycerate dehydrogenase catalytic domain-like"/>
    <property type="match status" value="1"/>
</dbReference>
<keyword evidence="5" id="KW-1133">Transmembrane helix</keyword>
<proteinExistence type="inferred from homology"/>
<evidence type="ECO:0000256" key="4">
    <source>
        <dbReference type="ARBA" id="ARBA00023027"/>
    </source>
</evidence>
<dbReference type="InterPro" id="IPR007886">
    <property type="entry name" value="AlaDH/PNT_N"/>
</dbReference>
<comment type="caution">
    <text evidence="8">The sequence shown here is derived from an EMBL/GenBank/DDBJ whole genome shotgun (WGS) entry which is preliminary data.</text>
</comment>
<keyword evidence="3" id="KW-0560">Oxidoreductase</keyword>
<sequence length="380" mass="40743">MGLPSIKVVGVPKEIKNHEYRVGLTPASAMEYVRCDTVVLIETQAGLGSGFADADYISAGCHIRATAREIYDEAEMIIKVKEPQEEEYDLIREHQIIFTYFHFAANRALTEAMICRKCICISYETVEAEDRSLPLLIPMSEIAGKMAIHQAAKYLEKPSGGSGILLSGVPGVASAKVLILGGGIVGKNSARVAAGMGASVTILDVNPAVLRRLDTELPSNCKTLFSNRENILQELLVSDVVIGAVLISGAAAPLLISRQDIAIMKRGSVIIDVAVDQGGCIETCKPTTHDDPTYVVDGILHYCVSNMPGAVPNTATIALNNATLRYGLAIVRHGWKVACKTIPSLTKGVSIVEGNITCKAVSVAFDLPYEDLQIYSKSLI</sequence>
<dbReference type="PROSITE" id="PS00837">
    <property type="entry name" value="ALADH_PNT_2"/>
    <property type="match status" value="1"/>
</dbReference>
<evidence type="ECO:0000256" key="5">
    <source>
        <dbReference type="SAM" id="Phobius"/>
    </source>
</evidence>
<name>A0ABQ7JEJ4_9APIC</name>
<dbReference type="InterPro" id="IPR007698">
    <property type="entry name" value="AlaDH/PNT_NAD(H)-bd"/>
</dbReference>
<dbReference type="SUPFAM" id="SSF51735">
    <property type="entry name" value="NAD(P)-binding Rossmann-fold domains"/>
    <property type="match status" value="1"/>
</dbReference>
<dbReference type="Proteomes" id="UP000823046">
    <property type="component" value="Unassembled WGS sequence"/>
</dbReference>
<protein>
    <recommendedName>
        <fullName evidence="2">alanine dehydrogenase</fullName>
        <ecNumber evidence="2">1.4.1.1</ecNumber>
    </recommendedName>
</protein>
<dbReference type="NCBIfam" id="TIGR00518">
    <property type="entry name" value="alaDH"/>
    <property type="match status" value="1"/>
</dbReference>
<dbReference type="CDD" id="cd05305">
    <property type="entry name" value="L-AlaDH"/>
    <property type="match status" value="1"/>
</dbReference>